<reference evidence="14" key="1">
    <citation type="journal article" date="2019" name="Int. J. Syst. Evol. Microbiol.">
        <title>The Global Catalogue of Microorganisms (GCM) 10K type strain sequencing project: providing services to taxonomists for standard genome sequencing and annotation.</title>
        <authorList>
            <consortium name="The Broad Institute Genomics Platform"/>
            <consortium name="The Broad Institute Genome Sequencing Center for Infectious Disease"/>
            <person name="Wu L."/>
            <person name="Ma J."/>
        </authorList>
    </citation>
    <scope>NUCLEOTIDE SEQUENCE [LARGE SCALE GENOMIC DNA]</scope>
    <source>
        <strain evidence="14">CCUG 67170</strain>
    </source>
</reference>
<comment type="subcellular location">
    <subcellularLocation>
        <location evidence="2">Cell membrane</location>
        <topology evidence="2">Multi-pass membrane protein</topology>
    </subcellularLocation>
</comment>
<comment type="caution">
    <text evidence="13">The sequence shown here is derived from an EMBL/GenBank/DDBJ whole genome shotgun (WGS) entry which is preliminary data.</text>
</comment>
<keyword evidence="14" id="KW-1185">Reference proteome</keyword>
<keyword evidence="10 11" id="KW-0472">Membrane</keyword>
<keyword evidence="8 11" id="KW-1133">Transmembrane helix</keyword>
<dbReference type="EC" id="2.7.13.3" evidence="3"/>
<dbReference type="InterPro" id="IPR005467">
    <property type="entry name" value="His_kinase_dom"/>
</dbReference>
<evidence type="ECO:0000256" key="10">
    <source>
        <dbReference type="ARBA" id="ARBA00023136"/>
    </source>
</evidence>
<dbReference type="SUPFAM" id="SSF55874">
    <property type="entry name" value="ATPase domain of HSP90 chaperone/DNA topoisomerase II/histidine kinase"/>
    <property type="match status" value="1"/>
</dbReference>
<evidence type="ECO:0000256" key="5">
    <source>
        <dbReference type="ARBA" id="ARBA00022679"/>
    </source>
</evidence>
<dbReference type="Pfam" id="PF02518">
    <property type="entry name" value="HATPase_c"/>
    <property type="match status" value="1"/>
</dbReference>
<gene>
    <name evidence="13" type="ORF">ACFORF_10145</name>
</gene>
<evidence type="ECO:0000256" key="3">
    <source>
        <dbReference type="ARBA" id="ARBA00012438"/>
    </source>
</evidence>
<protein>
    <recommendedName>
        <fullName evidence="3">histidine kinase</fullName>
        <ecNumber evidence="3">2.7.13.3</ecNumber>
    </recommendedName>
</protein>
<evidence type="ECO:0000256" key="4">
    <source>
        <dbReference type="ARBA" id="ARBA00022475"/>
    </source>
</evidence>
<evidence type="ECO:0000256" key="7">
    <source>
        <dbReference type="ARBA" id="ARBA00022777"/>
    </source>
</evidence>
<dbReference type="Gene3D" id="3.30.565.10">
    <property type="entry name" value="Histidine kinase-like ATPase, C-terminal domain"/>
    <property type="match status" value="1"/>
</dbReference>
<keyword evidence="4" id="KW-1003">Cell membrane</keyword>
<keyword evidence="9" id="KW-0902">Two-component regulatory system</keyword>
<evidence type="ECO:0000256" key="8">
    <source>
        <dbReference type="ARBA" id="ARBA00022989"/>
    </source>
</evidence>
<dbReference type="GO" id="GO:0016301">
    <property type="term" value="F:kinase activity"/>
    <property type="evidence" value="ECO:0007669"/>
    <property type="project" value="UniProtKB-KW"/>
</dbReference>
<dbReference type="EMBL" id="JBHRZV010000052">
    <property type="protein sequence ID" value="MFC3928910.1"/>
    <property type="molecule type" value="Genomic_DNA"/>
</dbReference>
<feature type="transmembrane region" description="Helical" evidence="11">
    <location>
        <begin position="36"/>
        <end position="57"/>
    </location>
</feature>
<evidence type="ECO:0000256" key="11">
    <source>
        <dbReference type="SAM" id="Phobius"/>
    </source>
</evidence>
<evidence type="ECO:0000256" key="6">
    <source>
        <dbReference type="ARBA" id="ARBA00022692"/>
    </source>
</evidence>
<keyword evidence="6 11" id="KW-0812">Transmembrane</keyword>
<organism evidence="13 14">
    <name type="scientific">Streptococcus caprae</name>
    <dbReference type="NCBI Taxonomy" id="1640501"/>
    <lineage>
        <taxon>Bacteria</taxon>
        <taxon>Bacillati</taxon>
        <taxon>Bacillota</taxon>
        <taxon>Bacilli</taxon>
        <taxon>Lactobacillales</taxon>
        <taxon>Streptococcaceae</taxon>
        <taxon>Streptococcus</taxon>
    </lineage>
</organism>
<evidence type="ECO:0000256" key="2">
    <source>
        <dbReference type="ARBA" id="ARBA00004651"/>
    </source>
</evidence>
<accession>A0ABV8CXL6</accession>
<dbReference type="InterPro" id="IPR003594">
    <property type="entry name" value="HATPase_dom"/>
</dbReference>
<dbReference type="InterPro" id="IPR036890">
    <property type="entry name" value="HATPase_C_sf"/>
</dbReference>
<evidence type="ECO:0000259" key="12">
    <source>
        <dbReference type="PROSITE" id="PS50109"/>
    </source>
</evidence>
<evidence type="ECO:0000256" key="1">
    <source>
        <dbReference type="ARBA" id="ARBA00000085"/>
    </source>
</evidence>
<proteinExistence type="predicted"/>
<dbReference type="PANTHER" id="PTHR45453">
    <property type="entry name" value="PHOSPHATE REGULON SENSOR PROTEIN PHOR"/>
    <property type="match status" value="1"/>
</dbReference>
<dbReference type="Proteomes" id="UP001595807">
    <property type="component" value="Unassembled WGS sequence"/>
</dbReference>
<keyword evidence="7 13" id="KW-0418">Kinase</keyword>
<evidence type="ECO:0000313" key="14">
    <source>
        <dbReference type="Proteomes" id="UP001595807"/>
    </source>
</evidence>
<feature type="domain" description="Histidine kinase" evidence="12">
    <location>
        <begin position="117"/>
        <end position="312"/>
    </location>
</feature>
<dbReference type="PANTHER" id="PTHR45453:SF2">
    <property type="entry name" value="HISTIDINE KINASE"/>
    <property type="match status" value="1"/>
</dbReference>
<evidence type="ECO:0000313" key="13">
    <source>
        <dbReference type="EMBL" id="MFC3928910.1"/>
    </source>
</evidence>
<name>A0ABV8CXL6_9STRE</name>
<dbReference type="PROSITE" id="PS50109">
    <property type="entry name" value="HIS_KIN"/>
    <property type="match status" value="1"/>
</dbReference>
<comment type="catalytic activity">
    <reaction evidence="1">
        <text>ATP + protein L-histidine = ADP + protein N-phospho-L-histidine.</text>
        <dbReference type="EC" id="2.7.13.3"/>
    </reaction>
</comment>
<dbReference type="SMART" id="SM00387">
    <property type="entry name" value="HATPase_c"/>
    <property type="match status" value="1"/>
</dbReference>
<evidence type="ECO:0000256" key="9">
    <source>
        <dbReference type="ARBA" id="ARBA00023012"/>
    </source>
</evidence>
<keyword evidence="5" id="KW-0808">Transferase</keyword>
<sequence length="312" mass="36044">MIRAFFKEFRLWLLTFPALVLAFLATFYLYRLPLTYFWVSLAFVSLIAVICYGLAFWQFYRKMAQLQSGQLEGSLSRLDRPSDRAYQNLLAQQEQQYKQELLTYKSKEEDLASVVQMWSHQMKVPLAAIDLMNQTGQVTKTDLDSQLLSLNHYLANLLNYLKLSKQTSDFRFEEVAVRDLVVNLVKDYRVHFLQKELSIQIDGEWALKTDKKWLRFALAQILDNAIKYSQKGGSITISLSDGIIIRDQGIGILAEDLPRIFEQGFTGYNGHEHQKASGFGLYMTKSILDQLELIIDIKSQIDNGTQVTIRKK</sequence>
<dbReference type="InterPro" id="IPR050351">
    <property type="entry name" value="BphY/WalK/GraS-like"/>
</dbReference>
<feature type="transmembrane region" description="Helical" evidence="11">
    <location>
        <begin position="12"/>
        <end position="30"/>
    </location>
</feature>
<dbReference type="RefSeq" id="WP_380427870.1">
    <property type="nucleotide sequence ID" value="NZ_JBHRZV010000052.1"/>
</dbReference>